<feature type="compositionally biased region" description="Polar residues" evidence="1">
    <location>
        <begin position="191"/>
        <end position="212"/>
    </location>
</feature>
<dbReference type="GO" id="GO:0031593">
    <property type="term" value="F:polyubiquitin modification-dependent protein binding"/>
    <property type="evidence" value="ECO:0007669"/>
    <property type="project" value="TreeGrafter"/>
</dbReference>
<feature type="compositionally biased region" description="Low complexity" evidence="1">
    <location>
        <begin position="465"/>
        <end position="480"/>
    </location>
</feature>
<protein>
    <recommendedName>
        <fullName evidence="3">Large proline-rich protein BAG6</fullName>
    </recommendedName>
</protein>
<feature type="compositionally biased region" description="Polar residues" evidence="1">
    <location>
        <begin position="222"/>
        <end position="233"/>
    </location>
</feature>
<sequence>MEVSPTLTIDNIASMVTPQLSNAGSFFNIVPVPEGPFSASSSPRNTSISSAAAQIRALAESRNEANTDSSRNVPRTTSSTAGTSSNGQAPPLNIPFRSLIPVPLTSMGSLHTFDSGLPCHSVWALEPSRRRHNAGGSRTPSAHQQPALTPNFPGRQEDQLQQVISNIVMSLLNHSHNQAPGNAAAGVTVLTSRSGDTPRESSIFTTASSQANRGRASPPDVPSSTQVPPSQGNLPPRPGFATGNSSMRFMLSNIGLANKTIAEVFTGIRDCDLDLLGSFFCFLASKLTFQDVVDIGSGDFESITRIRIPLQNYLRENVFKTENPQPSDYDAVVQAILANEELKMLNFLLQAEVAENECASYVTAFKALIRENIHKVFDALLGRSDIPSGTTYGQHVARTCRELFEKFLQLNSRYSNLDVIALERVLRRQLEPLSQLVDPAYQSVVRVLIFSSLYRLTSGSRNAMSTSSDSSEPAPSSSTDANKKKDEKKAESSERPPQREFTFGNHVNVESTGDIFSNRNLPRGAFTEGSEDGAAPALAAFARIAEQTTALLRGNNRNNDSRPTGVNLVSIRPDSWASSIPQDWVPIIARDVQRQRRQAPQAPFSNAYLSGMPSKRRKIMSNDTPALLEHSQSALSDMLLQAISSADVKPRTSMEEVKADVSKDPSLQSSFNEHMKHAIQERLQRDLDYCSDKFPNSEKYYNI</sequence>
<reference evidence="2" key="1">
    <citation type="journal article" date="2016" name="Mol. Ecol. Resour.">
        <title>Evaluation of the impact of RNA preservation methods of spiders for de novo transcriptome assembly.</title>
        <authorList>
            <person name="Kono N."/>
            <person name="Nakamura H."/>
            <person name="Ito Y."/>
            <person name="Tomita M."/>
            <person name="Arakawa K."/>
        </authorList>
    </citation>
    <scope>NUCLEOTIDE SEQUENCE</scope>
    <source>
        <tissue evidence="2">Whole body</tissue>
    </source>
</reference>
<feature type="compositionally biased region" description="Polar residues" evidence="1">
    <location>
        <begin position="66"/>
        <end position="75"/>
    </location>
</feature>
<accession>A0A2L2Y5N9</accession>
<evidence type="ECO:0000256" key="1">
    <source>
        <dbReference type="SAM" id="MobiDB-lite"/>
    </source>
</evidence>
<feature type="compositionally biased region" description="Polar residues" evidence="1">
    <location>
        <begin position="136"/>
        <end position="148"/>
    </location>
</feature>
<feature type="region of interest" description="Disordered" evidence="1">
    <location>
        <begin position="191"/>
        <end position="241"/>
    </location>
</feature>
<evidence type="ECO:0008006" key="3">
    <source>
        <dbReference type="Google" id="ProtNLM"/>
    </source>
</evidence>
<feature type="region of interest" description="Disordered" evidence="1">
    <location>
        <begin position="460"/>
        <end position="506"/>
    </location>
</feature>
<dbReference type="GO" id="GO:0071818">
    <property type="term" value="C:BAT3 complex"/>
    <property type="evidence" value="ECO:0007669"/>
    <property type="project" value="TreeGrafter"/>
</dbReference>
<dbReference type="OrthoDB" id="1885901at2759"/>
<feature type="compositionally biased region" description="Basic and acidic residues" evidence="1">
    <location>
        <begin position="481"/>
        <end position="498"/>
    </location>
</feature>
<dbReference type="GO" id="GO:0036503">
    <property type="term" value="P:ERAD pathway"/>
    <property type="evidence" value="ECO:0007669"/>
    <property type="project" value="TreeGrafter"/>
</dbReference>
<organism evidence="2">
    <name type="scientific">Parasteatoda tepidariorum</name>
    <name type="common">Common house spider</name>
    <name type="synonym">Achaearanea tepidariorum</name>
    <dbReference type="NCBI Taxonomy" id="114398"/>
    <lineage>
        <taxon>Eukaryota</taxon>
        <taxon>Metazoa</taxon>
        <taxon>Ecdysozoa</taxon>
        <taxon>Arthropoda</taxon>
        <taxon>Chelicerata</taxon>
        <taxon>Arachnida</taxon>
        <taxon>Araneae</taxon>
        <taxon>Araneomorphae</taxon>
        <taxon>Entelegynae</taxon>
        <taxon>Araneoidea</taxon>
        <taxon>Theridiidae</taxon>
        <taxon>Parasteatoda</taxon>
    </lineage>
</organism>
<name>A0A2L2Y5N9_PARTP</name>
<dbReference type="GO" id="GO:0051787">
    <property type="term" value="F:misfolded protein binding"/>
    <property type="evidence" value="ECO:0007669"/>
    <property type="project" value="TreeGrafter"/>
</dbReference>
<dbReference type="PANTHER" id="PTHR15204">
    <property type="entry name" value="LARGE PROLINE-RICH PROTEIN BAG6"/>
    <property type="match status" value="1"/>
</dbReference>
<dbReference type="EMBL" id="IAAA01006863">
    <property type="protein sequence ID" value="LAA02630.1"/>
    <property type="molecule type" value="mRNA"/>
</dbReference>
<feature type="region of interest" description="Disordered" evidence="1">
    <location>
        <begin position="55"/>
        <end position="93"/>
    </location>
</feature>
<feature type="compositionally biased region" description="Low complexity" evidence="1">
    <location>
        <begin position="76"/>
        <end position="85"/>
    </location>
</feature>
<dbReference type="PANTHER" id="PTHR15204:SF0">
    <property type="entry name" value="LARGE PROLINE-RICH PROTEIN BAG6"/>
    <property type="match status" value="1"/>
</dbReference>
<evidence type="ECO:0000313" key="2">
    <source>
        <dbReference type="EMBL" id="LAA02630.1"/>
    </source>
</evidence>
<proteinExistence type="evidence at transcript level"/>
<feature type="region of interest" description="Disordered" evidence="1">
    <location>
        <begin position="129"/>
        <end position="150"/>
    </location>
</feature>
<dbReference type="AlphaFoldDB" id="A0A2L2Y5N9"/>